<dbReference type="HOGENOM" id="CLU_1272144_0_0_1"/>
<feature type="region of interest" description="Disordered" evidence="1">
    <location>
        <begin position="136"/>
        <end position="192"/>
    </location>
</feature>
<reference evidence="2 3" key="1">
    <citation type="submission" date="2013-03" db="EMBL/GenBank/DDBJ databases">
        <title>The Genome Sequence of Capronia coronata CBS 617.96.</title>
        <authorList>
            <consortium name="The Broad Institute Genomics Platform"/>
            <person name="Cuomo C."/>
            <person name="de Hoog S."/>
            <person name="Gorbushina A."/>
            <person name="Walker B."/>
            <person name="Young S.K."/>
            <person name="Zeng Q."/>
            <person name="Gargeya S."/>
            <person name="Fitzgerald M."/>
            <person name="Haas B."/>
            <person name="Abouelleil A."/>
            <person name="Allen A.W."/>
            <person name="Alvarado L."/>
            <person name="Arachchi H.M."/>
            <person name="Berlin A.M."/>
            <person name="Chapman S.B."/>
            <person name="Gainer-Dewar J."/>
            <person name="Goldberg J."/>
            <person name="Griggs A."/>
            <person name="Gujja S."/>
            <person name="Hansen M."/>
            <person name="Howarth C."/>
            <person name="Imamovic A."/>
            <person name="Ireland A."/>
            <person name="Larimer J."/>
            <person name="McCowan C."/>
            <person name="Murphy C."/>
            <person name="Pearson M."/>
            <person name="Poon T.W."/>
            <person name="Priest M."/>
            <person name="Roberts A."/>
            <person name="Saif S."/>
            <person name="Shea T."/>
            <person name="Sisk P."/>
            <person name="Sykes S."/>
            <person name="Wortman J."/>
            <person name="Nusbaum C."/>
            <person name="Birren B."/>
        </authorList>
    </citation>
    <scope>NUCLEOTIDE SEQUENCE [LARGE SCALE GENOMIC DNA]</scope>
    <source>
        <strain evidence="2 3">CBS 617.96</strain>
    </source>
</reference>
<sequence length="213" mass="23744">MSPLVVQTTDPLCSHAPLHFSVKPQARYDATRHAASRLLYISDWKLNSESARDQPRLRNLLGHLSVHDQARSITHTQTRSPPPEPEQSNELSTYLQQVPSFREFQAAIEVQLATIVQITAAAAQLKFVNNHRYEAAEEDSDCDSYEGDWSDEDTAAESDDSLTDNDSLGTASECSSPTSCSSKVRHGDGDEEELDLWALRPMAPYMREQPVLS</sequence>
<evidence type="ECO:0000256" key="1">
    <source>
        <dbReference type="SAM" id="MobiDB-lite"/>
    </source>
</evidence>
<dbReference type="RefSeq" id="XP_007727194.1">
    <property type="nucleotide sequence ID" value="XM_007729004.1"/>
</dbReference>
<organism evidence="2 3">
    <name type="scientific">Capronia coronata CBS 617.96</name>
    <dbReference type="NCBI Taxonomy" id="1182541"/>
    <lineage>
        <taxon>Eukaryota</taxon>
        <taxon>Fungi</taxon>
        <taxon>Dikarya</taxon>
        <taxon>Ascomycota</taxon>
        <taxon>Pezizomycotina</taxon>
        <taxon>Eurotiomycetes</taxon>
        <taxon>Chaetothyriomycetidae</taxon>
        <taxon>Chaetothyriales</taxon>
        <taxon>Herpotrichiellaceae</taxon>
        <taxon>Capronia</taxon>
    </lineage>
</organism>
<dbReference type="EMBL" id="AMWN01000007">
    <property type="protein sequence ID" value="EXJ82073.1"/>
    <property type="molecule type" value="Genomic_DNA"/>
</dbReference>
<dbReference type="Proteomes" id="UP000019484">
    <property type="component" value="Unassembled WGS sequence"/>
</dbReference>
<name>W9XPC9_9EURO</name>
<gene>
    <name evidence="2" type="ORF">A1O1_08142</name>
</gene>
<dbReference type="GeneID" id="19162993"/>
<comment type="caution">
    <text evidence="2">The sequence shown here is derived from an EMBL/GenBank/DDBJ whole genome shotgun (WGS) entry which is preliminary data.</text>
</comment>
<proteinExistence type="predicted"/>
<dbReference type="AlphaFoldDB" id="W9XPC9"/>
<keyword evidence="3" id="KW-1185">Reference proteome</keyword>
<feature type="region of interest" description="Disordered" evidence="1">
    <location>
        <begin position="71"/>
        <end position="91"/>
    </location>
</feature>
<accession>W9XPC9</accession>
<dbReference type="OrthoDB" id="4118851at2759"/>
<evidence type="ECO:0000313" key="3">
    <source>
        <dbReference type="Proteomes" id="UP000019484"/>
    </source>
</evidence>
<evidence type="ECO:0000313" key="2">
    <source>
        <dbReference type="EMBL" id="EXJ82073.1"/>
    </source>
</evidence>
<protein>
    <submittedName>
        <fullName evidence="2">Uncharacterized protein</fullName>
    </submittedName>
</protein>
<feature type="compositionally biased region" description="Low complexity" evidence="1">
    <location>
        <begin position="172"/>
        <end position="182"/>
    </location>
</feature>
<feature type="compositionally biased region" description="Acidic residues" evidence="1">
    <location>
        <begin position="136"/>
        <end position="163"/>
    </location>
</feature>